<feature type="transmembrane region" description="Helical" evidence="7">
    <location>
        <begin position="120"/>
        <end position="141"/>
    </location>
</feature>
<feature type="transmembrane region" description="Helical" evidence="7">
    <location>
        <begin position="86"/>
        <end position="108"/>
    </location>
</feature>
<evidence type="ECO:0000256" key="5">
    <source>
        <dbReference type="ARBA" id="ARBA00022989"/>
    </source>
</evidence>
<dbReference type="PANTHER" id="PTHR30193:SF37">
    <property type="entry name" value="INNER MEMBRANE ABC TRANSPORTER PERMEASE PROTEIN YCJO"/>
    <property type="match status" value="1"/>
</dbReference>
<comment type="caution">
    <text evidence="9">The sequence shown here is derived from an EMBL/GenBank/DDBJ whole genome shotgun (WGS) entry which is preliminary data.</text>
</comment>
<organism evidence="9 10">
    <name type="scientific">Paenibacillus validus</name>
    <dbReference type="NCBI Taxonomy" id="44253"/>
    <lineage>
        <taxon>Bacteria</taxon>
        <taxon>Bacillati</taxon>
        <taxon>Bacillota</taxon>
        <taxon>Bacilli</taxon>
        <taxon>Bacillales</taxon>
        <taxon>Paenibacillaceae</taxon>
        <taxon>Paenibacillus</taxon>
    </lineage>
</organism>
<keyword evidence="6 7" id="KW-0472">Membrane</keyword>
<protein>
    <submittedName>
        <fullName evidence="9">ABC transporter permease subunit</fullName>
    </submittedName>
</protein>
<dbReference type="EMBL" id="WNZX01000003">
    <property type="protein sequence ID" value="MUG70200.1"/>
    <property type="molecule type" value="Genomic_DNA"/>
</dbReference>
<comment type="subcellular location">
    <subcellularLocation>
        <location evidence="1 7">Cell membrane</location>
        <topology evidence="1 7">Multi-pass membrane protein</topology>
    </subcellularLocation>
</comment>
<keyword evidence="10" id="KW-1185">Reference proteome</keyword>
<dbReference type="AlphaFoldDB" id="A0A7X2Z8C3"/>
<gene>
    <name evidence="9" type="ORF">GNP93_05850</name>
</gene>
<feature type="transmembrane region" description="Helical" evidence="7">
    <location>
        <begin position="270"/>
        <end position="295"/>
    </location>
</feature>
<dbReference type="GO" id="GO:0005886">
    <property type="term" value="C:plasma membrane"/>
    <property type="evidence" value="ECO:0007669"/>
    <property type="project" value="UniProtKB-SubCell"/>
</dbReference>
<dbReference type="InterPro" id="IPR035906">
    <property type="entry name" value="MetI-like_sf"/>
</dbReference>
<feature type="transmembrane region" description="Helical" evidence="7">
    <location>
        <begin position="228"/>
        <end position="250"/>
    </location>
</feature>
<dbReference type="InterPro" id="IPR000515">
    <property type="entry name" value="MetI-like"/>
</dbReference>
<evidence type="ECO:0000256" key="3">
    <source>
        <dbReference type="ARBA" id="ARBA00022475"/>
    </source>
</evidence>
<dbReference type="PROSITE" id="PS50928">
    <property type="entry name" value="ABC_TM1"/>
    <property type="match status" value="1"/>
</dbReference>
<evidence type="ECO:0000256" key="6">
    <source>
        <dbReference type="ARBA" id="ARBA00023136"/>
    </source>
</evidence>
<keyword evidence="5 7" id="KW-1133">Transmembrane helix</keyword>
<dbReference type="GO" id="GO:0055085">
    <property type="term" value="P:transmembrane transport"/>
    <property type="evidence" value="ECO:0007669"/>
    <property type="project" value="InterPro"/>
</dbReference>
<keyword evidence="4 7" id="KW-0812">Transmembrane</keyword>
<sequence length="306" mass="34119">MQQTSVARPVPAPSPLKRFWREYGWAYAFIAVPVLLFLVFTLYPVISAFIMSFQEYGILQSKWVGGSNYSRLVHDEVFWKSMKNTVIFTVGTVPVNIVITFGLAYLIFQTKNKWQTFFKAALYLPTVASGVTLSLVWLAMFDPTSGGLFNKVLALFGLEPVIWLGQSSSALFSLMLMTYLGSHGSGIILYLAAMGGIPKSLYEAADIDHASGWTQFTKITWPLLKPTTLYLLVTGVITSFQVFISVYLMTQGGPNFATTTIAYLIYDTAFVYYDFGLASAQSFVLAAMIVIVSVVQFKYFSTDIEY</sequence>
<feature type="transmembrane region" description="Helical" evidence="7">
    <location>
        <begin position="25"/>
        <end position="46"/>
    </location>
</feature>
<keyword evidence="3" id="KW-1003">Cell membrane</keyword>
<dbReference type="CDD" id="cd06261">
    <property type="entry name" value="TM_PBP2"/>
    <property type="match status" value="1"/>
</dbReference>
<dbReference type="Proteomes" id="UP000450917">
    <property type="component" value="Unassembled WGS sequence"/>
</dbReference>
<evidence type="ECO:0000256" key="7">
    <source>
        <dbReference type="RuleBase" id="RU363032"/>
    </source>
</evidence>
<dbReference type="RefSeq" id="WP_127605697.1">
    <property type="nucleotide sequence ID" value="NZ_JARTHJ010000267.1"/>
</dbReference>
<keyword evidence="2 7" id="KW-0813">Transport</keyword>
<evidence type="ECO:0000256" key="2">
    <source>
        <dbReference type="ARBA" id="ARBA00022448"/>
    </source>
</evidence>
<accession>A0A7X2Z8C3</accession>
<dbReference type="PANTHER" id="PTHR30193">
    <property type="entry name" value="ABC TRANSPORTER PERMEASE PROTEIN"/>
    <property type="match status" value="1"/>
</dbReference>
<evidence type="ECO:0000313" key="10">
    <source>
        <dbReference type="Proteomes" id="UP000450917"/>
    </source>
</evidence>
<dbReference type="Gene3D" id="1.10.3720.10">
    <property type="entry name" value="MetI-like"/>
    <property type="match status" value="1"/>
</dbReference>
<dbReference type="InterPro" id="IPR051393">
    <property type="entry name" value="ABC_transporter_permease"/>
</dbReference>
<reference evidence="9 10" key="1">
    <citation type="submission" date="2019-11" db="EMBL/GenBank/DDBJ databases">
        <title>Draft genome sequences of five Paenibacillus species of dairy origin.</title>
        <authorList>
            <person name="Olajide A.M."/>
            <person name="Chen S."/>
            <person name="Lapointe G."/>
        </authorList>
    </citation>
    <scope>NUCLEOTIDE SEQUENCE [LARGE SCALE GENOMIC DNA]</scope>
    <source>
        <strain evidence="9 10">2CS3</strain>
    </source>
</reference>
<proteinExistence type="inferred from homology"/>
<dbReference type="Pfam" id="PF00528">
    <property type="entry name" value="BPD_transp_1"/>
    <property type="match status" value="1"/>
</dbReference>
<comment type="similarity">
    <text evidence="7">Belongs to the binding-protein-dependent transport system permease family.</text>
</comment>
<evidence type="ECO:0000313" key="9">
    <source>
        <dbReference type="EMBL" id="MUG70200.1"/>
    </source>
</evidence>
<evidence type="ECO:0000259" key="8">
    <source>
        <dbReference type="PROSITE" id="PS50928"/>
    </source>
</evidence>
<evidence type="ECO:0000256" key="4">
    <source>
        <dbReference type="ARBA" id="ARBA00022692"/>
    </source>
</evidence>
<dbReference type="SUPFAM" id="SSF161098">
    <property type="entry name" value="MetI-like"/>
    <property type="match status" value="1"/>
</dbReference>
<feature type="domain" description="ABC transmembrane type-1" evidence="8">
    <location>
        <begin position="82"/>
        <end position="296"/>
    </location>
</feature>
<name>A0A7X2Z8C3_9BACL</name>
<evidence type="ECO:0000256" key="1">
    <source>
        <dbReference type="ARBA" id="ARBA00004651"/>
    </source>
</evidence>